<organism evidence="1 2">
    <name type="scientific">Rhodopirellula baltica WH47</name>
    <dbReference type="NCBI Taxonomy" id="991778"/>
    <lineage>
        <taxon>Bacteria</taxon>
        <taxon>Pseudomonadati</taxon>
        <taxon>Planctomycetota</taxon>
        <taxon>Planctomycetia</taxon>
        <taxon>Pirellulales</taxon>
        <taxon>Pirellulaceae</taxon>
        <taxon>Rhodopirellula</taxon>
    </lineage>
</organism>
<reference evidence="1 2" key="1">
    <citation type="journal article" date="2013" name="Mar. Genomics">
        <title>Expression of sulfatases in Rhodopirellula baltica and the diversity of sulfatases in the genus Rhodopirellula.</title>
        <authorList>
            <person name="Wegner C.E."/>
            <person name="Richter-Heitmann T."/>
            <person name="Klindworth A."/>
            <person name="Klockow C."/>
            <person name="Richter M."/>
            <person name="Achstetter T."/>
            <person name="Glockner F.O."/>
            <person name="Harder J."/>
        </authorList>
    </citation>
    <scope>NUCLEOTIDE SEQUENCE [LARGE SCALE GENOMIC DNA]</scope>
    <source>
        <strain evidence="1 2">WH47</strain>
    </source>
</reference>
<evidence type="ECO:0000313" key="2">
    <source>
        <dbReference type="Proteomes" id="UP000006222"/>
    </source>
</evidence>
<sequence length="41" mass="4880">MMRNAWEHSTQKLRGLETWAACEVGDVFRAVWHWGLRICYA</sequence>
<proteinExistence type="predicted"/>
<gene>
    <name evidence="1" type="ORF">RBWH47_00202</name>
</gene>
<evidence type="ECO:0000313" key="1">
    <source>
        <dbReference type="EMBL" id="EGF27870.1"/>
    </source>
</evidence>
<comment type="caution">
    <text evidence="1">The sequence shown here is derived from an EMBL/GenBank/DDBJ whole genome shotgun (WGS) entry which is preliminary data.</text>
</comment>
<dbReference type="PATRIC" id="fig|991778.3.peg.2321"/>
<protein>
    <submittedName>
        <fullName evidence="1">Uncharacterized protein</fullName>
    </submittedName>
</protein>
<dbReference type="AlphaFoldDB" id="F2AR62"/>
<dbReference type="EMBL" id="AFAR01000124">
    <property type="protein sequence ID" value="EGF27870.1"/>
    <property type="molecule type" value="Genomic_DNA"/>
</dbReference>
<accession>F2AR62</accession>
<dbReference type="Proteomes" id="UP000006222">
    <property type="component" value="Unassembled WGS sequence"/>
</dbReference>
<name>F2AR62_RHOBT</name>